<dbReference type="PROSITE" id="PS00658">
    <property type="entry name" value="FORK_HEAD_2"/>
    <property type="match status" value="1"/>
</dbReference>
<keyword evidence="7 9" id="KW-0539">Nucleus</keyword>
<dbReference type="InterPro" id="IPR047513">
    <property type="entry name" value="FOXJ1"/>
</dbReference>
<dbReference type="GO" id="GO:0005634">
    <property type="term" value="C:nucleus"/>
    <property type="evidence" value="ECO:0007669"/>
    <property type="project" value="UniProtKB-SubCell"/>
</dbReference>
<keyword evidence="2" id="KW-0970">Cilium biogenesis/degradation</keyword>
<keyword evidence="6" id="KW-0804">Transcription</keyword>
<dbReference type="SUPFAM" id="SSF46785">
    <property type="entry name" value="Winged helix' DNA-binding domain"/>
    <property type="match status" value="1"/>
</dbReference>
<name>A0A2B4SLX9_STYPI</name>
<feature type="compositionally biased region" description="Basic and acidic residues" evidence="10">
    <location>
        <begin position="73"/>
        <end position="83"/>
    </location>
</feature>
<dbReference type="AlphaFoldDB" id="A0A2B4SLX9"/>
<feature type="compositionally biased region" description="Basic residues" evidence="10">
    <location>
        <begin position="196"/>
        <end position="216"/>
    </location>
</feature>
<comment type="subcellular location">
    <subcellularLocation>
        <location evidence="1 9">Nucleus</location>
    </subcellularLocation>
</comment>
<gene>
    <name evidence="12" type="primary">foxj1.2</name>
    <name evidence="12" type="ORF">AWC38_SpisGene5693</name>
</gene>
<dbReference type="GO" id="GO:0000978">
    <property type="term" value="F:RNA polymerase II cis-regulatory region sequence-specific DNA binding"/>
    <property type="evidence" value="ECO:0007669"/>
    <property type="project" value="TreeGrafter"/>
</dbReference>
<reference evidence="13" key="1">
    <citation type="journal article" date="2017" name="bioRxiv">
        <title>Comparative analysis of the genomes of Stylophora pistillata and Acropora digitifera provides evidence for extensive differences between species of corals.</title>
        <authorList>
            <person name="Voolstra C.R."/>
            <person name="Li Y."/>
            <person name="Liew Y.J."/>
            <person name="Baumgarten S."/>
            <person name="Zoccola D."/>
            <person name="Flot J.-F."/>
            <person name="Tambutte S."/>
            <person name="Allemand D."/>
            <person name="Aranda M."/>
        </authorList>
    </citation>
    <scope>NUCLEOTIDE SEQUENCE [LARGE SCALE GENOMIC DNA]</scope>
</reference>
<feature type="region of interest" description="Disordered" evidence="10">
    <location>
        <begin position="196"/>
        <end position="239"/>
    </location>
</feature>
<sequence length="406" mass="45604">MNKNMPVAVQSCAERFAANWKAQNPTEKEEEQTSLDDSLTNLQWLHSINIQDIAPTTTSIAPSPSPSSNSCDSGDHSDSSDGYKDIHCKEPNIDYKNDANHKPPYSYATLICMAMRETNKTKITLSAIYKWIKENFMYYRVADPTWQNSIRHNLSLNKCFVKVARNKNEPGKGGFWKIDPAYADMFVDGVFKRRRGVNTQKPSKKSSSKQCKKTTSKRSADSLAYPLDDDNNESCDRKKHKPVKIKIERDDDDDFFSEEEVAPFSGGIKEEFSWMTVLTSDEIDESIREIADAHGISFESSSIPITGLCGLNTPVCLSPPPSTDSTTNHSFQVDPELDLTIRGVGLLPPRENLATPSPTTLTDATHSVFNMPPSPPLMYEEDHPWAETSNDLLDCFELDDNNNDIW</sequence>
<dbReference type="CDD" id="cd20023">
    <property type="entry name" value="FH_FOXJ1"/>
    <property type="match status" value="1"/>
</dbReference>
<feature type="DNA-binding region" description="Fork-head" evidence="9">
    <location>
        <begin position="102"/>
        <end position="196"/>
    </location>
</feature>
<dbReference type="InterPro" id="IPR047512">
    <property type="entry name" value="FH_FOXJ1"/>
</dbReference>
<feature type="region of interest" description="Disordered" evidence="10">
    <location>
        <begin position="55"/>
        <end position="83"/>
    </location>
</feature>
<evidence type="ECO:0000256" key="8">
    <source>
        <dbReference type="ARBA" id="ARBA00034770"/>
    </source>
</evidence>
<evidence type="ECO:0000313" key="12">
    <source>
        <dbReference type="EMBL" id="PFX29502.1"/>
    </source>
</evidence>
<keyword evidence="13" id="KW-1185">Reference proteome</keyword>
<evidence type="ECO:0000256" key="6">
    <source>
        <dbReference type="ARBA" id="ARBA00023163"/>
    </source>
</evidence>
<dbReference type="GO" id="GO:0030030">
    <property type="term" value="P:cell projection organization"/>
    <property type="evidence" value="ECO:0007669"/>
    <property type="project" value="UniProtKB-KW"/>
</dbReference>
<comment type="caution">
    <text evidence="12">The sequence shown here is derived from an EMBL/GenBank/DDBJ whole genome shotgun (WGS) entry which is preliminary data.</text>
</comment>
<dbReference type="InterPro" id="IPR036388">
    <property type="entry name" value="WH-like_DNA-bd_sf"/>
</dbReference>
<keyword evidence="5" id="KW-0010">Activator</keyword>
<accession>A0A2B4SLX9</accession>
<dbReference type="InterPro" id="IPR001766">
    <property type="entry name" value="Fork_head_dom"/>
</dbReference>
<comment type="similarity">
    <text evidence="8">Belongs to the FOXJ1 family.</text>
</comment>
<evidence type="ECO:0000256" key="4">
    <source>
        <dbReference type="ARBA" id="ARBA00023125"/>
    </source>
</evidence>
<dbReference type="InterPro" id="IPR018122">
    <property type="entry name" value="TF_fork_head_CS_1"/>
</dbReference>
<evidence type="ECO:0000256" key="9">
    <source>
        <dbReference type="PROSITE-ProRule" id="PRU00089"/>
    </source>
</evidence>
<keyword evidence="4 9" id="KW-0238">DNA-binding</keyword>
<dbReference type="PROSITE" id="PS00657">
    <property type="entry name" value="FORK_HEAD_1"/>
    <property type="match status" value="1"/>
</dbReference>
<feature type="compositionally biased region" description="Low complexity" evidence="10">
    <location>
        <begin position="55"/>
        <end position="72"/>
    </location>
</feature>
<keyword evidence="3" id="KW-0805">Transcription regulation</keyword>
<evidence type="ECO:0000313" key="13">
    <source>
        <dbReference type="Proteomes" id="UP000225706"/>
    </source>
</evidence>
<dbReference type="STRING" id="50429.A0A2B4SLX9"/>
<evidence type="ECO:0000256" key="10">
    <source>
        <dbReference type="SAM" id="MobiDB-lite"/>
    </source>
</evidence>
<organism evidence="12 13">
    <name type="scientific">Stylophora pistillata</name>
    <name type="common">Smooth cauliflower coral</name>
    <dbReference type="NCBI Taxonomy" id="50429"/>
    <lineage>
        <taxon>Eukaryota</taxon>
        <taxon>Metazoa</taxon>
        <taxon>Cnidaria</taxon>
        <taxon>Anthozoa</taxon>
        <taxon>Hexacorallia</taxon>
        <taxon>Scleractinia</taxon>
        <taxon>Astrocoeniina</taxon>
        <taxon>Pocilloporidae</taxon>
        <taxon>Stylophora</taxon>
    </lineage>
</organism>
<dbReference type="Gene3D" id="1.10.10.10">
    <property type="entry name" value="Winged helix-like DNA-binding domain superfamily/Winged helix DNA-binding domain"/>
    <property type="match status" value="1"/>
</dbReference>
<dbReference type="PANTHER" id="PTHR46805">
    <property type="entry name" value="FORKHEAD BOX PROTEIN J1"/>
    <property type="match status" value="1"/>
</dbReference>
<dbReference type="PRINTS" id="PR00053">
    <property type="entry name" value="FORKHEAD"/>
</dbReference>
<dbReference type="InterPro" id="IPR030456">
    <property type="entry name" value="TF_fork_head_CS_2"/>
</dbReference>
<dbReference type="Pfam" id="PF00250">
    <property type="entry name" value="Forkhead"/>
    <property type="match status" value="1"/>
</dbReference>
<dbReference type="OrthoDB" id="691130at2759"/>
<dbReference type="GO" id="GO:0000981">
    <property type="term" value="F:DNA-binding transcription factor activity, RNA polymerase II-specific"/>
    <property type="evidence" value="ECO:0007669"/>
    <property type="project" value="TreeGrafter"/>
</dbReference>
<evidence type="ECO:0000256" key="1">
    <source>
        <dbReference type="ARBA" id="ARBA00004123"/>
    </source>
</evidence>
<dbReference type="EMBL" id="LSMT01000064">
    <property type="protein sequence ID" value="PFX29502.1"/>
    <property type="molecule type" value="Genomic_DNA"/>
</dbReference>
<dbReference type="PROSITE" id="PS50039">
    <property type="entry name" value="FORK_HEAD_3"/>
    <property type="match status" value="1"/>
</dbReference>
<dbReference type="InterPro" id="IPR036390">
    <property type="entry name" value="WH_DNA-bd_sf"/>
</dbReference>
<evidence type="ECO:0000259" key="11">
    <source>
        <dbReference type="PROSITE" id="PS50039"/>
    </source>
</evidence>
<protein>
    <submittedName>
        <fullName evidence="12">Forkhead box protein J1.2</fullName>
    </submittedName>
</protein>
<dbReference type="FunFam" id="1.10.10.10:FF:000030">
    <property type="entry name" value="Forkhead box protein K2"/>
    <property type="match status" value="1"/>
</dbReference>
<evidence type="ECO:0000256" key="2">
    <source>
        <dbReference type="ARBA" id="ARBA00022794"/>
    </source>
</evidence>
<feature type="domain" description="Fork-head" evidence="11">
    <location>
        <begin position="102"/>
        <end position="196"/>
    </location>
</feature>
<dbReference type="PANTHER" id="PTHR46805:SF1">
    <property type="entry name" value="FORKHEAD BOX PROTEIN J1"/>
    <property type="match status" value="1"/>
</dbReference>
<evidence type="ECO:0000256" key="7">
    <source>
        <dbReference type="ARBA" id="ARBA00023242"/>
    </source>
</evidence>
<proteinExistence type="inferred from homology"/>
<dbReference type="Proteomes" id="UP000225706">
    <property type="component" value="Unassembled WGS sequence"/>
</dbReference>
<dbReference type="SMART" id="SM00339">
    <property type="entry name" value="FH"/>
    <property type="match status" value="1"/>
</dbReference>
<evidence type="ECO:0000256" key="5">
    <source>
        <dbReference type="ARBA" id="ARBA00023159"/>
    </source>
</evidence>
<evidence type="ECO:0000256" key="3">
    <source>
        <dbReference type="ARBA" id="ARBA00023015"/>
    </source>
</evidence>